<protein>
    <submittedName>
        <fullName evidence="1">DUF1800 domain-containing protein</fullName>
    </submittedName>
</protein>
<gene>
    <name evidence="1" type="ORF">GCM10009117_08510</name>
</gene>
<dbReference type="InterPro" id="IPR014917">
    <property type="entry name" value="DUF1800"/>
</dbReference>
<dbReference type="Pfam" id="PF08811">
    <property type="entry name" value="DUF1800"/>
    <property type="match status" value="1"/>
</dbReference>
<sequence>MRGFISTLINDIDPYLPSDQNPWNENKIQHLFRRTSFGIPSQDILDYLDQNPSDIVDLLVDEAIALPPSGTPFWAEWTWDQFIDNDEEPFTLQYEWMNSSVYYFLENKLREKMTLFWSNHFVTQFSSVDTPPYLVKYVELLQIHAVGNFKDFTRAIGLNNSMLIYLNGYENVAGSPNENYARELFELFTLGENNGYTQADIVEASRAFTGYNQRDEGWGPIIFNPDTFDGTEKTIFGQTGNWGYDDVIDILFAERADEIADFICNKLYRFFISPQVNTNVVNGLAQTFKDNDFEIAPVLRQLLKSEDFFAQENCGVLIKSPLDLLITLHRESSLSVPNDYDIASSIRNHARFTGQELYNPIDVAGWQMDQSWISSSLLVGRWEYSERLINKYWQFEQEQLRNWAIQIAGDGNDPFLITERIVNHLLAKPLLAYSEYEAATDIFKANVPQNYFDDGSWNMNWDTVPNQTRLLLKYILRIPEFQLQ</sequence>
<dbReference type="Proteomes" id="UP001500507">
    <property type="component" value="Unassembled WGS sequence"/>
</dbReference>
<proteinExistence type="predicted"/>
<keyword evidence="2" id="KW-1185">Reference proteome</keyword>
<reference evidence="1 2" key="1">
    <citation type="journal article" date="2019" name="Int. J. Syst. Evol. Microbiol.">
        <title>The Global Catalogue of Microorganisms (GCM) 10K type strain sequencing project: providing services to taxonomists for standard genome sequencing and annotation.</title>
        <authorList>
            <consortium name="The Broad Institute Genomics Platform"/>
            <consortium name="The Broad Institute Genome Sequencing Center for Infectious Disease"/>
            <person name="Wu L."/>
            <person name="Ma J."/>
        </authorList>
    </citation>
    <scope>NUCLEOTIDE SEQUENCE [LARGE SCALE GENOMIC DNA]</scope>
    <source>
        <strain evidence="1 2">JCM 16082</strain>
    </source>
</reference>
<comment type="caution">
    <text evidence="1">The sequence shown here is derived from an EMBL/GenBank/DDBJ whole genome shotgun (WGS) entry which is preliminary data.</text>
</comment>
<dbReference type="EMBL" id="BAAAFG010000005">
    <property type="protein sequence ID" value="GAA0871705.1"/>
    <property type="molecule type" value="Genomic_DNA"/>
</dbReference>
<evidence type="ECO:0000313" key="1">
    <source>
        <dbReference type="EMBL" id="GAA0871705.1"/>
    </source>
</evidence>
<dbReference type="RefSeq" id="WP_343764328.1">
    <property type="nucleotide sequence ID" value="NZ_BAAAFG010000005.1"/>
</dbReference>
<name>A0ABN1MFP3_9FLAO</name>
<organism evidence="1 2">
    <name type="scientific">Gangjinia marincola</name>
    <dbReference type="NCBI Taxonomy" id="578463"/>
    <lineage>
        <taxon>Bacteria</taxon>
        <taxon>Pseudomonadati</taxon>
        <taxon>Bacteroidota</taxon>
        <taxon>Flavobacteriia</taxon>
        <taxon>Flavobacteriales</taxon>
        <taxon>Flavobacteriaceae</taxon>
        <taxon>Gangjinia</taxon>
    </lineage>
</organism>
<evidence type="ECO:0000313" key="2">
    <source>
        <dbReference type="Proteomes" id="UP001500507"/>
    </source>
</evidence>
<accession>A0ABN1MFP3</accession>